<dbReference type="EMBL" id="BARU01039234">
    <property type="protein sequence ID" value="GAH78878.1"/>
    <property type="molecule type" value="Genomic_DNA"/>
</dbReference>
<dbReference type="AlphaFoldDB" id="X1K9Y8"/>
<name>X1K9Y8_9ZZZZ</name>
<organism evidence="1">
    <name type="scientific">marine sediment metagenome</name>
    <dbReference type="NCBI Taxonomy" id="412755"/>
    <lineage>
        <taxon>unclassified sequences</taxon>
        <taxon>metagenomes</taxon>
        <taxon>ecological metagenomes</taxon>
    </lineage>
</organism>
<feature type="non-terminal residue" evidence="1">
    <location>
        <position position="62"/>
    </location>
</feature>
<accession>X1K9Y8</accession>
<gene>
    <name evidence="1" type="ORF">S03H2_60840</name>
</gene>
<proteinExistence type="predicted"/>
<protein>
    <submittedName>
        <fullName evidence="1">Uncharacterized protein</fullName>
    </submittedName>
</protein>
<evidence type="ECO:0000313" key="1">
    <source>
        <dbReference type="EMBL" id="GAH78878.1"/>
    </source>
</evidence>
<comment type="caution">
    <text evidence="1">The sequence shown here is derived from an EMBL/GenBank/DDBJ whole genome shotgun (WGS) entry which is preliminary data.</text>
</comment>
<sequence length="62" mass="6325">MRPVDLVCLIALAVGLFGAGRRLVPTPAAAEEPPAADSASSVRSTTMEFELLAGDKPAGKMA</sequence>
<reference evidence="1" key="1">
    <citation type="journal article" date="2014" name="Front. Microbiol.">
        <title>High frequency of phylogenetically diverse reductive dehalogenase-homologous genes in deep subseafloor sedimentary metagenomes.</title>
        <authorList>
            <person name="Kawai M."/>
            <person name="Futagami T."/>
            <person name="Toyoda A."/>
            <person name="Takaki Y."/>
            <person name="Nishi S."/>
            <person name="Hori S."/>
            <person name="Arai W."/>
            <person name="Tsubouchi T."/>
            <person name="Morono Y."/>
            <person name="Uchiyama I."/>
            <person name="Ito T."/>
            <person name="Fujiyama A."/>
            <person name="Inagaki F."/>
            <person name="Takami H."/>
        </authorList>
    </citation>
    <scope>NUCLEOTIDE SEQUENCE</scope>
    <source>
        <strain evidence="1">Expedition CK06-06</strain>
    </source>
</reference>